<evidence type="ECO:0000313" key="3">
    <source>
        <dbReference type="Proteomes" id="UP000533429"/>
    </source>
</evidence>
<dbReference type="SUPFAM" id="SSF47413">
    <property type="entry name" value="lambda repressor-like DNA-binding domains"/>
    <property type="match status" value="1"/>
</dbReference>
<dbReference type="PROSITE" id="PS50943">
    <property type="entry name" value="HTH_CROC1"/>
    <property type="match status" value="1"/>
</dbReference>
<name>A0A850QXK3_PHODD</name>
<proteinExistence type="predicted"/>
<dbReference type="CDD" id="cd00093">
    <property type="entry name" value="HTH_XRE"/>
    <property type="match status" value="1"/>
</dbReference>
<dbReference type="EMBL" id="JABXOR010001591">
    <property type="protein sequence ID" value="NVP03372.1"/>
    <property type="molecule type" value="Genomic_DNA"/>
</dbReference>
<dbReference type="InterPro" id="IPR010982">
    <property type="entry name" value="Lambda_DNA-bd_dom_sf"/>
</dbReference>
<evidence type="ECO:0000259" key="1">
    <source>
        <dbReference type="PROSITE" id="PS50943"/>
    </source>
</evidence>
<sequence length="303" mass="36318">MFAQILFRYREKHQLTQDQLAHKLASKFDEFDKLDCVTFSRWENGRTKPSLKKTFLLLSEIGHAEDYFNYLLVSKKEYKYPILDKLLDVNYNKHVNYRTNQYLNISSFDVSDIEIVFCDFINLPEKIKKMILSSDLANIDKYDMYNFNCVYLHCNNVVLGYSIFHNIFFAQSRCKQYWDMYEEFDMSNGFVHFRQLALMKDVWSILFLYHYLYLLKNINHYENTYSLNFENNFYSLFVKLGAQTATRFDFIHNSGKHNYVLMSMNIIDFLSNKNILGFALDTYRMLYDKNGNMLNDILQSIRG</sequence>
<dbReference type="InterPro" id="IPR001387">
    <property type="entry name" value="Cro/C1-type_HTH"/>
</dbReference>
<feature type="domain" description="HTH cro/C1-type" evidence="1">
    <location>
        <begin position="8"/>
        <end position="68"/>
    </location>
</feature>
<accession>A0A850QXK3</accession>
<protein>
    <submittedName>
        <fullName evidence="2">Helix-turn-helix transcriptional regulator</fullName>
    </submittedName>
</protein>
<organism evidence="2 3">
    <name type="scientific">Photobacterium damselae subsp. damselae</name>
    <name type="common">Listonella damsela</name>
    <dbReference type="NCBI Taxonomy" id="85581"/>
    <lineage>
        <taxon>Bacteria</taxon>
        <taxon>Pseudomonadati</taxon>
        <taxon>Pseudomonadota</taxon>
        <taxon>Gammaproteobacteria</taxon>
        <taxon>Vibrionales</taxon>
        <taxon>Vibrionaceae</taxon>
        <taxon>Photobacterium</taxon>
    </lineage>
</organism>
<dbReference type="Proteomes" id="UP000533429">
    <property type="component" value="Unassembled WGS sequence"/>
</dbReference>
<comment type="caution">
    <text evidence="2">The sequence shown here is derived from an EMBL/GenBank/DDBJ whole genome shotgun (WGS) entry which is preliminary data.</text>
</comment>
<dbReference type="Gene3D" id="1.10.260.40">
    <property type="entry name" value="lambda repressor-like DNA-binding domains"/>
    <property type="match status" value="1"/>
</dbReference>
<gene>
    <name evidence="2" type="ORF">HWA77_24515</name>
</gene>
<reference evidence="2 3" key="1">
    <citation type="submission" date="2020-06" db="EMBL/GenBank/DDBJ databases">
        <title>Photobacterium damselae subsp. damselae comparative genomics.</title>
        <authorList>
            <person name="Osorio C.R."/>
        </authorList>
    </citation>
    <scope>NUCLEOTIDE SEQUENCE [LARGE SCALE GENOMIC DNA]</scope>
    <source>
        <strain evidence="2 3">TW250/03</strain>
    </source>
</reference>
<dbReference type="AlphaFoldDB" id="A0A850QXK3"/>
<dbReference type="GO" id="GO:0003677">
    <property type="term" value="F:DNA binding"/>
    <property type="evidence" value="ECO:0007669"/>
    <property type="project" value="InterPro"/>
</dbReference>
<evidence type="ECO:0000313" key="2">
    <source>
        <dbReference type="EMBL" id="NVP03372.1"/>
    </source>
</evidence>